<reference evidence="3" key="1">
    <citation type="journal article" date="2011" name="Nature">
        <title>Genome sequence and analysis of the tuber crop potato.</title>
        <authorList>
            <consortium name="The Potato Genome Sequencing Consortium"/>
        </authorList>
    </citation>
    <scope>NUCLEOTIDE SEQUENCE [LARGE SCALE GENOMIC DNA]</scope>
    <source>
        <strain evidence="3">cv. DM1-3 516 R44</strain>
    </source>
</reference>
<dbReference type="InParanoid" id="M1DZK6"/>
<dbReference type="HOGENOM" id="CLU_1963491_0_0_1"/>
<sequence>MKHPVIQKSRSILQLNNIHSSNSKVSSGPSKKIHPKHGGEEETRDCAEDNDNSDSDDIVENFFREGEVNLVVQQHLIDVILNTWAIHDSRAIFDSSISTKSSGIGKRPMVPESRIVGYLGDSQPIQEA</sequence>
<feature type="compositionally biased region" description="Low complexity" evidence="1">
    <location>
        <begin position="20"/>
        <end position="30"/>
    </location>
</feature>
<dbReference type="EnsemblPlants" id="PGSC0003DMT400096948">
    <property type="protein sequence ID" value="PGSC0003DMT400096948"/>
    <property type="gene ID" value="PGSC0003DMG400046519"/>
</dbReference>
<dbReference type="PaxDb" id="4113-PGSC0003DMT400096948"/>
<evidence type="ECO:0000313" key="2">
    <source>
        <dbReference type="EnsemblPlants" id="PGSC0003DMT400096948"/>
    </source>
</evidence>
<reference evidence="2" key="2">
    <citation type="submission" date="2015-06" db="UniProtKB">
        <authorList>
            <consortium name="EnsemblPlants"/>
        </authorList>
    </citation>
    <scope>IDENTIFICATION</scope>
    <source>
        <strain evidence="2">DM1-3 516 R44</strain>
    </source>
</reference>
<evidence type="ECO:0000313" key="3">
    <source>
        <dbReference type="Proteomes" id="UP000011115"/>
    </source>
</evidence>
<dbReference type="Proteomes" id="UP000011115">
    <property type="component" value="Unassembled WGS sequence"/>
</dbReference>
<feature type="compositionally biased region" description="Basic and acidic residues" evidence="1">
    <location>
        <begin position="37"/>
        <end position="47"/>
    </location>
</feature>
<organism evidence="2 3">
    <name type="scientific">Solanum tuberosum</name>
    <name type="common">Potato</name>
    <dbReference type="NCBI Taxonomy" id="4113"/>
    <lineage>
        <taxon>Eukaryota</taxon>
        <taxon>Viridiplantae</taxon>
        <taxon>Streptophyta</taxon>
        <taxon>Embryophyta</taxon>
        <taxon>Tracheophyta</taxon>
        <taxon>Spermatophyta</taxon>
        <taxon>Magnoliopsida</taxon>
        <taxon>eudicotyledons</taxon>
        <taxon>Gunneridae</taxon>
        <taxon>Pentapetalae</taxon>
        <taxon>asterids</taxon>
        <taxon>lamiids</taxon>
        <taxon>Solanales</taxon>
        <taxon>Solanaceae</taxon>
        <taxon>Solanoideae</taxon>
        <taxon>Solaneae</taxon>
        <taxon>Solanum</taxon>
    </lineage>
</organism>
<evidence type="ECO:0000256" key="1">
    <source>
        <dbReference type="SAM" id="MobiDB-lite"/>
    </source>
</evidence>
<dbReference type="Gramene" id="PGSC0003DMT400096948">
    <property type="protein sequence ID" value="PGSC0003DMT400096948"/>
    <property type="gene ID" value="PGSC0003DMG400046519"/>
</dbReference>
<feature type="compositionally biased region" description="Acidic residues" evidence="1">
    <location>
        <begin position="48"/>
        <end position="57"/>
    </location>
</feature>
<proteinExistence type="predicted"/>
<keyword evidence="3" id="KW-1185">Reference proteome</keyword>
<dbReference type="AlphaFoldDB" id="M1DZK6"/>
<protein>
    <submittedName>
        <fullName evidence="2">Uncharacterized protein</fullName>
    </submittedName>
</protein>
<name>M1DZK6_SOLTU</name>
<feature type="region of interest" description="Disordered" evidence="1">
    <location>
        <begin position="17"/>
        <end position="57"/>
    </location>
</feature>
<accession>M1DZK6</accession>